<evidence type="ECO:0000313" key="4">
    <source>
        <dbReference type="EMBL" id="KAA9131560.1"/>
    </source>
</evidence>
<dbReference type="Pfam" id="PF07944">
    <property type="entry name" value="Beta-AFase-like_GH127_cat"/>
    <property type="match status" value="1"/>
</dbReference>
<dbReference type="Gene3D" id="1.50.10.20">
    <property type="match status" value="1"/>
</dbReference>
<feature type="domain" description="Non-reducing end beta-L-arabinofuranosidase-like GH127 catalytic" evidence="1">
    <location>
        <begin position="14"/>
        <end position="414"/>
    </location>
</feature>
<feature type="domain" description="Non-reducing end beta-L-arabinofuranosidase-like GH127 C-terminal" evidence="3">
    <location>
        <begin position="523"/>
        <end position="639"/>
    </location>
</feature>
<dbReference type="GO" id="GO:0016787">
    <property type="term" value="F:hydrolase activity"/>
    <property type="evidence" value="ECO:0007669"/>
    <property type="project" value="UniProtKB-KW"/>
</dbReference>
<reference evidence="4 5" key="1">
    <citation type="submission" date="2019-09" db="EMBL/GenBank/DDBJ databases">
        <title>Wenzhouxiangella sp. Genome sequencing and assembly.</title>
        <authorList>
            <person name="Zhang R."/>
        </authorList>
    </citation>
    <scope>NUCLEOTIDE SEQUENCE [LARGE SCALE GENOMIC DNA]</scope>
    <source>
        <strain evidence="4 5">W260</strain>
    </source>
</reference>
<dbReference type="InterPro" id="IPR049174">
    <property type="entry name" value="Beta-AFase-like"/>
</dbReference>
<dbReference type="Pfam" id="PF20736">
    <property type="entry name" value="Glyco_hydro127M"/>
    <property type="match status" value="1"/>
</dbReference>
<dbReference type="RefSeq" id="WP_150864209.1">
    <property type="nucleotide sequence ID" value="NZ_VYXP01000005.1"/>
</dbReference>
<dbReference type="InterPro" id="IPR008928">
    <property type="entry name" value="6-hairpin_glycosidase_sf"/>
</dbReference>
<dbReference type="InterPro" id="IPR049046">
    <property type="entry name" value="Beta-AFase-like_GH127_middle"/>
</dbReference>
<evidence type="ECO:0000313" key="5">
    <source>
        <dbReference type="Proteomes" id="UP000325372"/>
    </source>
</evidence>
<evidence type="ECO:0000259" key="3">
    <source>
        <dbReference type="Pfam" id="PF20737"/>
    </source>
</evidence>
<sequence>MNTLKNTAKVRSAWTGGFWKNRWDACRDHMIPHMWEILDDKELSHCWENFLIADGQAEGEHVDPPFWDGDLFKWLQAAIRVYGDSDQQEWLDRIDAIIDTITRIQRDDGYLFTYSAIQHRNNADYEDLQEANNFEMYNLGHLISAAVVHHQVTGKTNFLDVGIKAAAFLASLFDETRGAVPRTAVCPSHYMGLAELYQVTGDEQYIELLEKLIALRDRVEDGTDDNQDRIPLGEHREILGHGVRATYLYAGVTDLYRATGDSKYAEVVQAVWNDLVSKKIYITGGCAPLYDGVSPYGSWEHDKIQRTHQSFGRAYELPNTAGYNETCASIGNYLWNYRMASAFGDGVYGDYMERAIYNSILSGIDLAGEKYFYTNALRCVHDLPYDLKWGRHREAYLTCFCCPPNVVRTLAETQDRLAITHGDGIAYLMYGDARTTFEREDGTGATLRMRSDYPWDGEISIVVEERAGTAAFPVTLRIPAWADGWCLSVNGQAVDATADNGFVELQRDWQAGDRIELSLPMAVTLNESHPMVEETRNHVAVTRGPIVYCLETADLPAGTAISDAYIDPDTPFTFAKTDIGGTGLGVLRGQLHVSRAPAWTADTLYRSRALPEFESIPATLVPYFAWDNRDQGEMTVWLPLQPTDSQGAS</sequence>
<dbReference type="GO" id="GO:0005975">
    <property type="term" value="P:carbohydrate metabolic process"/>
    <property type="evidence" value="ECO:0007669"/>
    <property type="project" value="InterPro"/>
</dbReference>
<accession>A0A5N0T9F2</accession>
<organism evidence="4 5">
    <name type="scientific">Marinihelvus fidelis</name>
    <dbReference type="NCBI Taxonomy" id="2613842"/>
    <lineage>
        <taxon>Bacteria</taxon>
        <taxon>Pseudomonadati</taxon>
        <taxon>Pseudomonadota</taxon>
        <taxon>Gammaproteobacteria</taxon>
        <taxon>Chromatiales</taxon>
        <taxon>Wenzhouxiangellaceae</taxon>
        <taxon>Marinihelvus</taxon>
    </lineage>
</organism>
<dbReference type="EMBL" id="VYXP01000005">
    <property type="protein sequence ID" value="KAA9131560.1"/>
    <property type="molecule type" value="Genomic_DNA"/>
</dbReference>
<comment type="caution">
    <text evidence="4">The sequence shown here is derived from an EMBL/GenBank/DDBJ whole genome shotgun (WGS) entry which is preliminary data.</text>
</comment>
<gene>
    <name evidence="4" type="ORF">F3N42_09595</name>
</gene>
<keyword evidence="4" id="KW-0378">Hydrolase</keyword>
<evidence type="ECO:0000259" key="1">
    <source>
        <dbReference type="Pfam" id="PF07944"/>
    </source>
</evidence>
<dbReference type="InterPro" id="IPR049049">
    <property type="entry name" value="Beta-AFase-like_GH127_C"/>
</dbReference>
<proteinExistence type="predicted"/>
<dbReference type="InterPro" id="IPR012878">
    <property type="entry name" value="Beta-AFase-like_GH127_cat"/>
</dbReference>
<dbReference type="Proteomes" id="UP000325372">
    <property type="component" value="Unassembled WGS sequence"/>
</dbReference>
<evidence type="ECO:0000259" key="2">
    <source>
        <dbReference type="Pfam" id="PF20736"/>
    </source>
</evidence>
<dbReference type="Pfam" id="PF20737">
    <property type="entry name" value="Glyco_hydro127C"/>
    <property type="match status" value="1"/>
</dbReference>
<name>A0A5N0T9F2_9GAMM</name>
<dbReference type="SUPFAM" id="SSF48208">
    <property type="entry name" value="Six-hairpin glycosidases"/>
    <property type="match status" value="1"/>
</dbReference>
<dbReference type="AlphaFoldDB" id="A0A5N0T9F2"/>
<dbReference type="PANTHER" id="PTHR43465">
    <property type="entry name" value="DUF1680 DOMAIN PROTEIN (AFU_ORTHOLOGUE AFUA_1G08910)"/>
    <property type="match status" value="1"/>
</dbReference>
<dbReference type="PANTHER" id="PTHR43465:SF1">
    <property type="entry name" value="NON-REDUCING END BETA-L-ARABINOFURANOSIDASE"/>
    <property type="match status" value="1"/>
</dbReference>
<protein>
    <submittedName>
        <fullName evidence="4">Glycoside hydrolase family 127 protein</fullName>
    </submittedName>
</protein>
<keyword evidence="5" id="KW-1185">Reference proteome</keyword>
<feature type="domain" description="Non-reducing end beta-L-arabinofuranosidase-like GH127 middle" evidence="2">
    <location>
        <begin position="429"/>
        <end position="521"/>
    </location>
</feature>